<name>A0A562QWV9_9BURK</name>
<organism evidence="3 4">
    <name type="scientific">Pseudoduganella lurida</name>
    <dbReference type="NCBI Taxonomy" id="1036180"/>
    <lineage>
        <taxon>Bacteria</taxon>
        <taxon>Pseudomonadati</taxon>
        <taxon>Pseudomonadota</taxon>
        <taxon>Betaproteobacteria</taxon>
        <taxon>Burkholderiales</taxon>
        <taxon>Oxalobacteraceae</taxon>
        <taxon>Telluria group</taxon>
        <taxon>Pseudoduganella</taxon>
    </lineage>
</organism>
<evidence type="ECO:0000259" key="1">
    <source>
        <dbReference type="Pfam" id="PF18426"/>
    </source>
</evidence>
<evidence type="ECO:0000313" key="3">
    <source>
        <dbReference type="EMBL" id="TWI60626.1"/>
    </source>
</evidence>
<keyword evidence="4" id="KW-1185">Reference proteome</keyword>
<accession>A0A562QWV9</accession>
<evidence type="ECO:0000313" key="4">
    <source>
        <dbReference type="Proteomes" id="UP000318431"/>
    </source>
</evidence>
<dbReference type="InterPro" id="IPR041290">
    <property type="entry name" value="Tli4_C"/>
</dbReference>
<dbReference type="Pfam" id="PF18426">
    <property type="entry name" value="Tli4_C"/>
    <property type="match status" value="1"/>
</dbReference>
<comment type="caution">
    <text evidence="3">The sequence shown here is derived from an EMBL/GenBank/DDBJ whole genome shotgun (WGS) entry which is preliminary data.</text>
</comment>
<dbReference type="Pfam" id="PF18443">
    <property type="entry name" value="Tli4_N"/>
    <property type="match status" value="1"/>
</dbReference>
<dbReference type="AlphaFoldDB" id="A0A562QWV9"/>
<proteinExistence type="predicted"/>
<protein>
    <recommendedName>
        <fullName evidence="5">Tle cognate immunity protein 4 C-terminal domain-containing protein</fullName>
    </recommendedName>
</protein>
<reference evidence="3 4" key="1">
    <citation type="journal article" date="2015" name="Stand. Genomic Sci.">
        <title>Genomic Encyclopedia of Bacterial and Archaeal Type Strains, Phase III: the genomes of soil and plant-associated and newly described type strains.</title>
        <authorList>
            <person name="Whitman W.B."/>
            <person name="Woyke T."/>
            <person name="Klenk H.P."/>
            <person name="Zhou Y."/>
            <person name="Lilburn T.G."/>
            <person name="Beck B.J."/>
            <person name="De Vos P."/>
            <person name="Vandamme P."/>
            <person name="Eisen J.A."/>
            <person name="Garrity G."/>
            <person name="Hugenholtz P."/>
            <person name="Kyrpides N.C."/>
        </authorList>
    </citation>
    <scope>NUCLEOTIDE SEQUENCE [LARGE SCALE GENOMIC DNA]</scope>
    <source>
        <strain evidence="3 4">CGMCC 1.10822</strain>
    </source>
</reference>
<evidence type="ECO:0008006" key="5">
    <source>
        <dbReference type="Google" id="ProtNLM"/>
    </source>
</evidence>
<sequence>MRRNFVYISASSVLLAAISLPVSWHLYEVNPMSDNISPNLARPMCMGRYVLDIPFSMDIAVKSTLISGWRVNTDVEDSDNEFDDEISAKEVELANEKNMRDLRSLESVVPFSFDGRRGKIFTYDRRWTYGFSFGKRVESEMVALIAFVRIGKITFKFHKPSADEEDIKDLLKIIERIKTRDGEIPNEPGFCIESGLILDPRPGEPIESIAITAGLRSNEDISLLFSSSAGSLPRDSLLERIHNSKVRKIHPNRFMPIFHGAREINGILGEEASDKVWEINGTRTHKFMWEAKGKKDDVMHPSLTVELTIGNSKGMPPVNSSLSDEEVRLLWQKISSSLKLRDTTALSELKQTHYATSNINLVKAGNECPLTGWWNCGVKTDHYEVVGGASQFFRRGMLMPQAQLFGPVTLLDKMKNHRPTFKLSTPTVWILVKEHP</sequence>
<dbReference type="InterPro" id="IPR040761">
    <property type="entry name" value="Tli4_N"/>
</dbReference>
<dbReference type="RefSeq" id="WP_145653248.1">
    <property type="nucleotide sequence ID" value="NZ_VLLB01000015.1"/>
</dbReference>
<dbReference type="OrthoDB" id="8722129at2"/>
<gene>
    <name evidence="3" type="ORF">IP91_05034</name>
</gene>
<evidence type="ECO:0000259" key="2">
    <source>
        <dbReference type="Pfam" id="PF18443"/>
    </source>
</evidence>
<dbReference type="Proteomes" id="UP000318431">
    <property type="component" value="Unassembled WGS sequence"/>
</dbReference>
<feature type="domain" description="Tle cognate immunity protein 4 N-terminal" evidence="2">
    <location>
        <begin position="42"/>
        <end position="168"/>
    </location>
</feature>
<dbReference type="EMBL" id="VLLB01000015">
    <property type="protein sequence ID" value="TWI60626.1"/>
    <property type="molecule type" value="Genomic_DNA"/>
</dbReference>
<feature type="domain" description="Tle cognate immunity protein 4 C-terminal" evidence="1">
    <location>
        <begin position="183"/>
        <end position="342"/>
    </location>
</feature>